<evidence type="ECO:0000259" key="3">
    <source>
        <dbReference type="Pfam" id="PF22975"/>
    </source>
</evidence>
<dbReference type="GO" id="GO:0007266">
    <property type="term" value="P:Rho protein signal transduction"/>
    <property type="evidence" value="ECO:0007669"/>
    <property type="project" value="TreeGrafter"/>
</dbReference>
<feature type="domain" description="PTB" evidence="2">
    <location>
        <begin position="68"/>
        <end position="190"/>
    </location>
</feature>
<protein>
    <submittedName>
        <fullName evidence="4">Uncharacterized protein</fullName>
    </submittedName>
</protein>
<reference evidence="4" key="2">
    <citation type="submission" date="2025-09" db="UniProtKB">
        <authorList>
            <consortium name="Ensembl"/>
        </authorList>
    </citation>
    <scope>IDENTIFICATION</scope>
</reference>
<feature type="region of interest" description="Disordered" evidence="1">
    <location>
        <begin position="435"/>
        <end position="470"/>
    </location>
</feature>
<organism evidence="4 5">
    <name type="scientific">Monopterus albus</name>
    <name type="common">Swamp eel</name>
    <dbReference type="NCBI Taxonomy" id="43700"/>
    <lineage>
        <taxon>Eukaryota</taxon>
        <taxon>Metazoa</taxon>
        <taxon>Chordata</taxon>
        <taxon>Craniata</taxon>
        <taxon>Vertebrata</taxon>
        <taxon>Euteleostomi</taxon>
        <taxon>Actinopterygii</taxon>
        <taxon>Neopterygii</taxon>
        <taxon>Teleostei</taxon>
        <taxon>Neoteleostei</taxon>
        <taxon>Acanthomorphata</taxon>
        <taxon>Anabantaria</taxon>
        <taxon>Synbranchiformes</taxon>
        <taxon>Synbranchidae</taxon>
        <taxon>Monopterus</taxon>
    </lineage>
</organism>
<dbReference type="GO" id="GO:0003779">
    <property type="term" value="F:actin binding"/>
    <property type="evidence" value="ECO:0007669"/>
    <property type="project" value="TreeGrafter"/>
</dbReference>
<proteinExistence type="predicted"/>
<evidence type="ECO:0000256" key="1">
    <source>
        <dbReference type="SAM" id="MobiDB-lite"/>
    </source>
</evidence>
<sequence length="470" mass="53117">MFGNSSPFYSPRPFSQEVAPQSWRLSQQDDLRGAPLQRNGMFRPSGKSIYMQRKEYSETLNRQPYDFQYRVEHLFTCELDGQEMRTVDDCVAKLKSLDAKSRLWPQEMIMEVQRGYLLLSDIETKVELESLSLSCVVQTKAVLDSCAYDSLLIVALKERNKRFTRVFMFQCEETGAELVKADLDKVVQKEGGDTEPHREQFDIRGNLENIIGEHAPGRFQQAGPHATLQEWAPPPPDFPPPQWEDRQPETVHHPDLHQFESSPEDEQAYIEINTEILNHVINDLEIFLDKVSAAVNASLLQDGKSKRKSKKKKSKKNASAASLPPQEEYISYLQKIRYGFNLLSQLDGVLTSPSAPDFVHIFFSTLGTIVPQYPGDLPPTVLSPLLTEAALQLLSQVVSPEEDCLWKSLGDSWNVPRSRYPGNVPPYTPDFYDGWQPPALPARQIRPMSRTPPHPPPAAAAAASASPQDR</sequence>
<dbReference type="InterPro" id="IPR013625">
    <property type="entry name" value="PTB"/>
</dbReference>
<name>A0A3Q3KI00_MONAL</name>
<dbReference type="InterPro" id="IPR011993">
    <property type="entry name" value="PH-like_dom_sf"/>
</dbReference>
<dbReference type="PANTHER" id="PTHR12287:SF22">
    <property type="entry name" value="EPIDERMAL GROWTH FACTOR RECEPTOR KINASE SUBSTRATE 8-LIKE PROTEIN 3"/>
    <property type="match status" value="1"/>
</dbReference>
<dbReference type="InterPro" id="IPR033928">
    <property type="entry name" value="EPS8_PTB"/>
</dbReference>
<evidence type="ECO:0000259" key="2">
    <source>
        <dbReference type="Pfam" id="PF08416"/>
    </source>
</evidence>
<dbReference type="GO" id="GO:0031982">
    <property type="term" value="C:vesicle"/>
    <property type="evidence" value="ECO:0007669"/>
    <property type="project" value="TreeGrafter"/>
</dbReference>
<reference evidence="4" key="1">
    <citation type="submission" date="2025-08" db="UniProtKB">
        <authorList>
            <consortium name="Ensembl"/>
        </authorList>
    </citation>
    <scope>IDENTIFICATION</scope>
</reference>
<dbReference type="GO" id="GO:0032587">
    <property type="term" value="C:ruffle membrane"/>
    <property type="evidence" value="ECO:0007669"/>
    <property type="project" value="TreeGrafter"/>
</dbReference>
<keyword evidence="5" id="KW-1185">Reference proteome</keyword>
<accession>A0A3Q3KI00</accession>
<feature type="domain" description="EPS8 spectrin-like" evidence="3">
    <location>
        <begin position="273"/>
        <end position="420"/>
    </location>
</feature>
<dbReference type="GO" id="GO:1900029">
    <property type="term" value="P:positive regulation of ruffle assembly"/>
    <property type="evidence" value="ECO:0007669"/>
    <property type="project" value="TreeGrafter"/>
</dbReference>
<dbReference type="PANTHER" id="PTHR12287">
    <property type="entry name" value="EPIDERMAL GROWTH FACTOR RECEPTOR KINASE SUBSTRATE EPS8-RELATED PROTEIN"/>
    <property type="match status" value="1"/>
</dbReference>
<evidence type="ECO:0000313" key="4">
    <source>
        <dbReference type="Ensembl" id="ENSMALP00000028958.1"/>
    </source>
</evidence>
<feature type="compositionally biased region" description="Low complexity" evidence="1">
    <location>
        <begin position="459"/>
        <end position="470"/>
    </location>
</feature>
<dbReference type="Ensembl" id="ENSMALT00000029481.1">
    <property type="protein sequence ID" value="ENSMALP00000028958.1"/>
    <property type="gene ID" value="ENSMALG00000020036.1"/>
</dbReference>
<dbReference type="CDD" id="cd01210">
    <property type="entry name" value="PTB_EPS8"/>
    <property type="match status" value="1"/>
</dbReference>
<dbReference type="GO" id="GO:0035023">
    <property type="term" value="P:regulation of Rho protein signal transduction"/>
    <property type="evidence" value="ECO:0007669"/>
    <property type="project" value="TreeGrafter"/>
</dbReference>
<evidence type="ECO:0000313" key="5">
    <source>
        <dbReference type="Proteomes" id="UP000261600"/>
    </source>
</evidence>
<dbReference type="Pfam" id="PF22975">
    <property type="entry name" value="EPS8_2nd"/>
    <property type="match status" value="1"/>
</dbReference>
<dbReference type="Pfam" id="PF08416">
    <property type="entry name" value="PTB"/>
    <property type="match status" value="1"/>
</dbReference>
<dbReference type="SUPFAM" id="SSF50729">
    <property type="entry name" value="PH domain-like"/>
    <property type="match status" value="1"/>
</dbReference>
<dbReference type="AlphaFoldDB" id="A0A3Q3KI00"/>
<dbReference type="FunFam" id="2.30.29.30:FF:000293">
    <property type="entry name" value="EPS8 like 3"/>
    <property type="match status" value="1"/>
</dbReference>
<dbReference type="Proteomes" id="UP000261600">
    <property type="component" value="Unplaced"/>
</dbReference>
<dbReference type="InterPro" id="IPR039801">
    <property type="entry name" value="EPS8-like"/>
</dbReference>
<dbReference type="InterPro" id="IPR055093">
    <property type="entry name" value="EPS8_2nd"/>
</dbReference>
<dbReference type="Gene3D" id="2.30.29.30">
    <property type="entry name" value="Pleckstrin-homology domain (PH domain)/Phosphotyrosine-binding domain (PTB)"/>
    <property type="match status" value="1"/>
</dbReference>
<dbReference type="STRING" id="43700.ENSMALP00000028958"/>